<comment type="caution">
    <text evidence="22">The sequence shown here is derived from an EMBL/GenBank/DDBJ whole genome shotgun (WGS) entry which is preliminary data.</text>
</comment>
<evidence type="ECO:0000256" key="8">
    <source>
        <dbReference type="ARBA" id="ARBA00022857"/>
    </source>
</evidence>
<dbReference type="GO" id="GO:0046496">
    <property type="term" value="P:nicotinamide nucleotide metabolic process"/>
    <property type="evidence" value="ECO:0007669"/>
    <property type="project" value="UniProtKB-UniRule"/>
</dbReference>
<feature type="binding site" evidence="18">
    <location>
        <position position="59"/>
    </location>
    <ligand>
        <name>K(+)</name>
        <dbReference type="ChEBI" id="CHEBI:29103"/>
    </ligand>
</feature>
<dbReference type="Pfam" id="PF03853">
    <property type="entry name" value="YjeF_N"/>
    <property type="match status" value="1"/>
</dbReference>
<feature type="binding site" evidence="17">
    <location>
        <position position="322"/>
    </location>
    <ligand>
        <name>(6S)-NADPHX</name>
        <dbReference type="ChEBI" id="CHEBI:64076"/>
    </ligand>
</feature>
<dbReference type="PANTHER" id="PTHR12592">
    <property type="entry name" value="ATP-DEPENDENT (S)-NAD(P)H-HYDRATE DEHYDRATASE FAMILY MEMBER"/>
    <property type="match status" value="1"/>
</dbReference>
<dbReference type="InterPro" id="IPR017953">
    <property type="entry name" value="Carbohydrate_kinase_pred_CS"/>
</dbReference>
<feature type="binding site" evidence="17">
    <location>
        <position position="259"/>
    </location>
    <ligand>
        <name>(6S)-NADPHX</name>
        <dbReference type="ChEBI" id="CHEBI:64076"/>
    </ligand>
</feature>
<feature type="binding site" evidence="18">
    <location>
        <position position="157"/>
    </location>
    <ligand>
        <name>(6S)-NADPHX</name>
        <dbReference type="ChEBI" id="CHEBI:64076"/>
    </ligand>
</feature>
<dbReference type="GO" id="GO:0110051">
    <property type="term" value="P:metabolite repair"/>
    <property type="evidence" value="ECO:0007669"/>
    <property type="project" value="TreeGrafter"/>
</dbReference>
<proteinExistence type="inferred from homology"/>
<protein>
    <recommendedName>
        <fullName evidence="19">Bifunctional NAD(P)H-hydrate repair enzyme</fullName>
    </recommendedName>
    <alternativeName>
        <fullName evidence="19">Nicotinamide nucleotide repair protein</fullName>
    </alternativeName>
    <domain>
        <recommendedName>
            <fullName evidence="19">ADP-dependent (S)-NAD(P)H-hydrate dehydratase</fullName>
            <ecNumber evidence="19">4.2.1.136</ecNumber>
        </recommendedName>
        <alternativeName>
            <fullName evidence="19">ADP-dependent NAD(P)HX dehydratase</fullName>
        </alternativeName>
    </domain>
    <domain>
        <recommendedName>
            <fullName evidence="19">NAD(P)H-hydrate epimerase</fullName>
            <ecNumber evidence="19">5.1.99.6</ecNumber>
        </recommendedName>
    </domain>
</protein>
<dbReference type="NCBIfam" id="TIGR00196">
    <property type="entry name" value="yjeF_cterm"/>
    <property type="match status" value="1"/>
</dbReference>
<dbReference type="Proteomes" id="UP001319180">
    <property type="component" value="Unassembled WGS sequence"/>
</dbReference>
<evidence type="ECO:0000256" key="11">
    <source>
        <dbReference type="ARBA" id="ARBA00023235"/>
    </source>
</evidence>
<dbReference type="NCBIfam" id="TIGR00197">
    <property type="entry name" value="yjeF_nterm"/>
    <property type="match status" value="1"/>
</dbReference>
<dbReference type="Pfam" id="PF01256">
    <property type="entry name" value="Carb_kinase"/>
    <property type="match status" value="1"/>
</dbReference>
<evidence type="ECO:0000259" key="20">
    <source>
        <dbReference type="PROSITE" id="PS51383"/>
    </source>
</evidence>
<feature type="binding site" evidence="18">
    <location>
        <position position="124"/>
    </location>
    <ligand>
        <name>K(+)</name>
        <dbReference type="ChEBI" id="CHEBI:29103"/>
    </ligand>
</feature>
<sequence length="497" mass="53349">MTKILTTDQIRALDAYVIKHEPIASIDLMERASQQFVDWLEDNAGDAHCYGIVCGTGNNGGDGLAIARLLVELDYDVKVWIVEGGKPSADFEINRARLPEKVEVHMITGTPAPGIFDWCTLLVDALFGSGLSRPLEGIYADVIDCINAAEALCVAVDIPSGLRADGPSQGAIVRATDTISFQVPKLAFFFASSARYIGDWHTVNIVPWNLCEDFFEKTETDHHVVDNVYHLKKHREKFSHKGTYGHALLVAGSYGKMGAAILAARALLRAGVGLLTIHTPARGYAILQQAVPEAMVSIDPLEDYASALPSSDGYSVIGIGPGLGQADVTVKMMHKILEAYRKPMVIDADALNILAAHRELLSLVPPGSILTPHPKEFERLAGKTANEFERLEKQKALARQLRSVVVVKGAYSSIASPEGVVYFNTTGNPGMATGGTGDVLTGILTGLLAQSYPSLDAAILGVYLHGLAGDLAAHKLGVDSLIASDLIRYLPAAFRKI</sequence>
<comment type="subunit">
    <text evidence="17">Homotetramer.</text>
</comment>
<evidence type="ECO:0000256" key="4">
    <source>
        <dbReference type="ARBA" id="ARBA00009524"/>
    </source>
</evidence>
<evidence type="ECO:0000256" key="2">
    <source>
        <dbReference type="ARBA" id="ARBA00000909"/>
    </source>
</evidence>
<comment type="cofactor">
    <cofactor evidence="18 19">
        <name>K(+)</name>
        <dbReference type="ChEBI" id="CHEBI:29103"/>
    </cofactor>
    <text evidence="18 19">Binds 1 potassium ion per subunit.</text>
</comment>
<feature type="binding site" evidence="17">
    <location>
        <begin position="408"/>
        <end position="412"/>
    </location>
    <ligand>
        <name>AMP</name>
        <dbReference type="ChEBI" id="CHEBI:456215"/>
    </ligand>
</feature>
<dbReference type="GO" id="GO:0046872">
    <property type="term" value="F:metal ion binding"/>
    <property type="evidence" value="ECO:0007669"/>
    <property type="project" value="UniProtKB-UniRule"/>
</dbReference>
<dbReference type="InterPro" id="IPR029056">
    <property type="entry name" value="Ribokinase-like"/>
</dbReference>
<dbReference type="AlphaFoldDB" id="A0AAP2DB49"/>
<name>A0AAP2DB49_9BACT</name>
<dbReference type="PROSITE" id="PS01050">
    <property type="entry name" value="YJEF_C_2"/>
    <property type="match status" value="1"/>
</dbReference>
<evidence type="ECO:0000313" key="23">
    <source>
        <dbReference type="Proteomes" id="UP001319180"/>
    </source>
</evidence>
<comment type="function">
    <text evidence="14 19">Bifunctional enzyme that catalyzes the epimerization of the S- and R-forms of NAD(P)HX and the dehydration of the S-form of NAD(P)HX at the expense of ADP, which is converted to AMP. This allows the repair of both epimers of NAD(P)HX, a damaged form of NAD(P)H that is a result of enzymatic or heat-dependent hydration.</text>
</comment>
<keyword evidence="6 17" id="KW-0547">Nucleotide-binding</keyword>
<dbReference type="EC" id="4.2.1.136" evidence="19"/>
<dbReference type="HAMAP" id="MF_01966">
    <property type="entry name" value="NADHX_epimerase"/>
    <property type="match status" value="1"/>
</dbReference>
<dbReference type="HAMAP" id="MF_01965">
    <property type="entry name" value="NADHX_dehydratase"/>
    <property type="match status" value="1"/>
</dbReference>
<dbReference type="SUPFAM" id="SSF53613">
    <property type="entry name" value="Ribokinase-like"/>
    <property type="match status" value="1"/>
</dbReference>
<feature type="binding site" evidence="17">
    <location>
        <position position="437"/>
    </location>
    <ligand>
        <name>AMP</name>
        <dbReference type="ChEBI" id="CHEBI:456215"/>
    </ligand>
</feature>
<dbReference type="PROSITE" id="PS51383">
    <property type="entry name" value="YJEF_C_3"/>
    <property type="match status" value="1"/>
</dbReference>
<evidence type="ECO:0000256" key="14">
    <source>
        <dbReference type="ARBA" id="ARBA00025153"/>
    </source>
</evidence>
<feature type="binding site" evidence="18">
    <location>
        <position position="139"/>
    </location>
    <ligand>
        <name>(6S)-NADPHX</name>
        <dbReference type="ChEBI" id="CHEBI:64076"/>
    </ligand>
</feature>
<comment type="similarity">
    <text evidence="3 19">In the N-terminal section; belongs to the NnrE/AIBP family.</text>
</comment>
<keyword evidence="23" id="KW-1185">Reference proteome</keyword>
<gene>
    <name evidence="17" type="primary">nnrD</name>
    <name evidence="18" type="synonym">nnrE</name>
    <name evidence="22" type="ORF">KK078_14880</name>
</gene>
<dbReference type="RefSeq" id="WP_254091078.1">
    <property type="nucleotide sequence ID" value="NZ_JAHESC010000020.1"/>
</dbReference>
<comment type="catalytic activity">
    <reaction evidence="2 18 19">
        <text>(6R)-NADPHX = (6S)-NADPHX</text>
        <dbReference type="Rhea" id="RHEA:32227"/>
        <dbReference type="ChEBI" id="CHEBI:64076"/>
        <dbReference type="ChEBI" id="CHEBI:64077"/>
        <dbReference type="EC" id="5.1.99.6"/>
    </reaction>
</comment>
<keyword evidence="12 17" id="KW-0456">Lyase</keyword>
<evidence type="ECO:0000256" key="5">
    <source>
        <dbReference type="ARBA" id="ARBA00022723"/>
    </source>
</evidence>
<feature type="binding site" evidence="18">
    <location>
        <begin position="128"/>
        <end position="134"/>
    </location>
    <ligand>
        <name>(6S)-NADPHX</name>
        <dbReference type="ChEBI" id="CHEBI:64076"/>
    </ligand>
</feature>
<evidence type="ECO:0000259" key="21">
    <source>
        <dbReference type="PROSITE" id="PS51385"/>
    </source>
</evidence>
<feature type="binding site" evidence="18">
    <location>
        <position position="160"/>
    </location>
    <ligand>
        <name>K(+)</name>
        <dbReference type="ChEBI" id="CHEBI:29103"/>
    </ligand>
</feature>
<organism evidence="22 23">
    <name type="scientific">Dawidia soli</name>
    <dbReference type="NCBI Taxonomy" id="2782352"/>
    <lineage>
        <taxon>Bacteria</taxon>
        <taxon>Pseudomonadati</taxon>
        <taxon>Bacteroidota</taxon>
        <taxon>Cytophagia</taxon>
        <taxon>Cytophagales</taxon>
        <taxon>Chryseotaleaceae</taxon>
        <taxon>Dawidia</taxon>
    </lineage>
</organism>
<dbReference type="InterPro" id="IPR030677">
    <property type="entry name" value="Nnr"/>
</dbReference>
<keyword evidence="9 18" id="KW-0630">Potassium</keyword>
<keyword evidence="11 18" id="KW-0413">Isomerase</keyword>
<keyword evidence="13" id="KW-0511">Multifunctional enzyme</keyword>
<evidence type="ECO:0000256" key="10">
    <source>
        <dbReference type="ARBA" id="ARBA00023027"/>
    </source>
</evidence>
<reference evidence="22 23" key="1">
    <citation type="submission" date="2021-05" db="EMBL/GenBank/DDBJ databases">
        <title>A Polyphasic approach of four new species of the genus Ohtaekwangia: Ohtaekwangia histidinii sp. nov., Ohtaekwangia cretensis sp. nov., Ohtaekwangia indiensis sp. nov., Ohtaekwangia reichenbachii sp. nov. from diverse environment.</title>
        <authorList>
            <person name="Octaviana S."/>
        </authorList>
    </citation>
    <scope>NUCLEOTIDE SEQUENCE [LARGE SCALE GENOMIC DNA]</scope>
    <source>
        <strain evidence="22 23">PWU37</strain>
    </source>
</reference>
<dbReference type="PROSITE" id="PS51385">
    <property type="entry name" value="YJEF_N"/>
    <property type="match status" value="1"/>
</dbReference>
<feature type="binding site" evidence="17">
    <location>
        <position position="438"/>
    </location>
    <ligand>
        <name>(6S)-NADPHX</name>
        <dbReference type="ChEBI" id="CHEBI:64076"/>
    </ligand>
</feature>
<evidence type="ECO:0000256" key="3">
    <source>
        <dbReference type="ARBA" id="ARBA00006001"/>
    </source>
</evidence>
<dbReference type="InterPro" id="IPR000631">
    <property type="entry name" value="CARKD"/>
</dbReference>
<dbReference type="CDD" id="cd01171">
    <property type="entry name" value="YXKO-related"/>
    <property type="match status" value="1"/>
</dbReference>
<evidence type="ECO:0000256" key="9">
    <source>
        <dbReference type="ARBA" id="ARBA00022958"/>
    </source>
</evidence>
<comment type="catalytic activity">
    <reaction evidence="15 17 19">
        <text>(6S)-NADHX + ADP = AMP + phosphate + NADH + H(+)</text>
        <dbReference type="Rhea" id="RHEA:32223"/>
        <dbReference type="ChEBI" id="CHEBI:15378"/>
        <dbReference type="ChEBI" id="CHEBI:43474"/>
        <dbReference type="ChEBI" id="CHEBI:57945"/>
        <dbReference type="ChEBI" id="CHEBI:64074"/>
        <dbReference type="ChEBI" id="CHEBI:456215"/>
        <dbReference type="ChEBI" id="CHEBI:456216"/>
        <dbReference type="EC" id="4.2.1.136"/>
    </reaction>
</comment>
<dbReference type="InterPro" id="IPR036652">
    <property type="entry name" value="YjeF_N_dom_sf"/>
</dbReference>
<dbReference type="SUPFAM" id="SSF64153">
    <property type="entry name" value="YjeF N-terminal domain-like"/>
    <property type="match status" value="1"/>
</dbReference>
<evidence type="ECO:0000256" key="6">
    <source>
        <dbReference type="ARBA" id="ARBA00022741"/>
    </source>
</evidence>
<feature type="binding site" evidence="17">
    <location>
        <position position="373"/>
    </location>
    <ligand>
        <name>(6S)-NADPHX</name>
        <dbReference type="ChEBI" id="CHEBI:64076"/>
    </ligand>
</feature>
<keyword evidence="8 17" id="KW-0521">NADP</keyword>
<evidence type="ECO:0000256" key="12">
    <source>
        <dbReference type="ARBA" id="ARBA00023239"/>
    </source>
</evidence>
<evidence type="ECO:0000256" key="17">
    <source>
        <dbReference type="HAMAP-Rule" id="MF_01965"/>
    </source>
</evidence>
<dbReference type="Gene3D" id="3.40.1190.20">
    <property type="match status" value="1"/>
</dbReference>
<comment type="function">
    <text evidence="17">Catalyzes the dehydration of the S-form of NAD(P)HX at the expense of ADP, which is converted to AMP. Together with NAD(P)HX epimerase, which catalyzes the epimerization of the S- and R-forms, the enzyme allows the repair of both epimers of NAD(P)HX, a damaged form of NAD(P)H that is a result of enzymatic or heat-dependent hydration.</text>
</comment>
<dbReference type="GO" id="GO:0052855">
    <property type="term" value="F:ADP-dependent NAD(P)H-hydrate dehydratase activity"/>
    <property type="evidence" value="ECO:0007669"/>
    <property type="project" value="UniProtKB-UniRule"/>
</dbReference>
<evidence type="ECO:0000256" key="7">
    <source>
        <dbReference type="ARBA" id="ARBA00022840"/>
    </source>
</evidence>
<evidence type="ECO:0000256" key="19">
    <source>
        <dbReference type="PIRNR" id="PIRNR017184"/>
    </source>
</evidence>
<evidence type="ECO:0000313" key="22">
    <source>
        <dbReference type="EMBL" id="MBT1687851.1"/>
    </source>
</evidence>
<comment type="catalytic activity">
    <reaction evidence="16 17 19">
        <text>(6S)-NADPHX + ADP = AMP + phosphate + NADPH + H(+)</text>
        <dbReference type="Rhea" id="RHEA:32235"/>
        <dbReference type="ChEBI" id="CHEBI:15378"/>
        <dbReference type="ChEBI" id="CHEBI:43474"/>
        <dbReference type="ChEBI" id="CHEBI:57783"/>
        <dbReference type="ChEBI" id="CHEBI:64076"/>
        <dbReference type="ChEBI" id="CHEBI:456215"/>
        <dbReference type="ChEBI" id="CHEBI:456216"/>
        <dbReference type="EC" id="4.2.1.136"/>
    </reaction>
</comment>
<dbReference type="EMBL" id="JAHESC010000020">
    <property type="protein sequence ID" value="MBT1687851.1"/>
    <property type="molecule type" value="Genomic_DNA"/>
</dbReference>
<dbReference type="EC" id="5.1.99.6" evidence="19"/>
<comment type="similarity">
    <text evidence="17">Belongs to the NnrD/CARKD family.</text>
</comment>
<dbReference type="InterPro" id="IPR004443">
    <property type="entry name" value="YjeF_N_dom"/>
</dbReference>
<dbReference type="GO" id="GO:0052856">
    <property type="term" value="F:NAD(P)HX epimerase activity"/>
    <property type="evidence" value="ECO:0007669"/>
    <property type="project" value="UniProtKB-UniRule"/>
</dbReference>
<dbReference type="PANTHER" id="PTHR12592:SF0">
    <property type="entry name" value="ATP-DEPENDENT (S)-NAD(P)H-HYDRATE DEHYDRATASE"/>
    <property type="match status" value="1"/>
</dbReference>
<evidence type="ECO:0000256" key="13">
    <source>
        <dbReference type="ARBA" id="ARBA00023268"/>
    </source>
</evidence>
<comment type="catalytic activity">
    <reaction evidence="1 18 19">
        <text>(6R)-NADHX = (6S)-NADHX</text>
        <dbReference type="Rhea" id="RHEA:32215"/>
        <dbReference type="ChEBI" id="CHEBI:64074"/>
        <dbReference type="ChEBI" id="CHEBI:64075"/>
        <dbReference type="EC" id="5.1.99.6"/>
    </reaction>
</comment>
<dbReference type="Gene3D" id="3.40.50.10260">
    <property type="entry name" value="YjeF N-terminal domain"/>
    <property type="match status" value="1"/>
</dbReference>
<dbReference type="GO" id="GO:0005524">
    <property type="term" value="F:ATP binding"/>
    <property type="evidence" value="ECO:0007669"/>
    <property type="project" value="UniProtKB-UniRule"/>
</dbReference>
<comment type="similarity">
    <text evidence="18">Belongs to the NnrE/AIBP family.</text>
</comment>
<keyword evidence="7 17" id="KW-0067">ATP-binding</keyword>
<accession>A0AAP2DB49</accession>
<keyword evidence="10 17" id="KW-0520">NAD</keyword>
<keyword evidence="5 18" id="KW-0479">Metal-binding</keyword>
<evidence type="ECO:0000256" key="16">
    <source>
        <dbReference type="ARBA" id="ARBA00049209"/>
    </source>
</evidence>
<feature type="binding site" evidence="18">
    <location>
        <begin position="58"/>
        <end position="62"/>
    </location>
    <ligand>
        <name>(6S)-NADPHX</name>
        <dbReference type="ChEBI" id="CHEBI:64076"/>
    </ligand>
</feature>
<feature type="domain" description="YjeF C-terminal" evidence="20">
    <location>
        <begin position="224"/>
        <end position="497"/>
    </location>
</feature>
<comment type="similarity">
    <text evidence="4 19">In the C-terminal section; belongs to the NnrD/CARKD family.</text>
</comment>
<dbReference type="PIRSF" id="PIRSF017184">
    <property type="entry name" value="Nnr"/>
    <property type="match status" value="1"/>
</dbReference>
<feature type="domain" description="YjeF N-terminal" evidence="21">
    <location>
        <begin position="10"/>
        <end position="213"/>
    </location>
</feature>
<evidence type="ECO:0000256" key="18">
    <source>
        <dbReference type="HAMAP-Rule" id="MF_01966"/>
    </source>
</evidence>
<evidence type="ECO:0000256" key="15">
    <source>
        <dbReference type="ARBA" id="ARBA00048238"/>
    </source>
</evidence>
<evidence type="ECO:0000256" key="1">
    <source>
        <dbReference type="ARBA" id="ARBA00000013"/>
    </source>
</evidence>
<comment type="cofactor">
    <cofactor evidence="17">
        <name>Mg(2+)</name>
        <dbReference type="ChEBI" id="CHEBI:18420"/>
    </cofactor>
</comment>
<comment type="function">
    <text evidence="18">Catalyzes the epimerization of the S- and R-forms of NAD(P)HX, a damaged form of NAD(P)H that is a result of enzymatic or heat-dependent hydration. This is a prerequisite for the S-specific NAD(P)H-hydrate dehydratase to allow the repair of both epimers of NAD(P)HX.</text>
</comment>